<feature type="transmembrane region" description="Helical" evidence="2">
    <location>
        <begin position="16"/>
        <end position="35"/>
    </location>
</feature>
<comment type="caution">
    <text evidence="4">The sequence shown here is derived from an EMBL/GenBank/DDBJ whole genome shotgun (WGS) entry which is preliminary data.</text>
</comment>
<evidence type="ECO:0000259" key="3">
    <source>
        <dbReference type="Pfam" id="PF04892"/>
    </source>
</evidence>
<dbReference type="InterPro" id="IPR006976">
    <property type="entry name" value="VanZ-like"/>
</dbReference>
<dbReference type="AlphaFoldDB" id="A0A367Y257"/>
<feature type="region of interest" description="Disordered" evidence="1">
    <location>
        <begin position="240"/>
        <end position="259"/>
    </location>
</feature>
<evidence type="ECO:0000256" key="2">
    <source>
        <dbReference type="SAM" id="Phobius"/>
    </source>
</evidence>
<dbReference type="Pfam" id="PF04892">
    <property type="entry name" value="VanZ"/>
    <property type="match status" value="1"/>
</dbReference>
<gene>
    <name evidence="4" type="ORF">DTO57_05980</name>
</gene>
<feature type="transmembrane region" description="Helical" evidence="2">
    <location>
        <begin position="78"/>
        <end position="106"/>
    </location>
</feature>
<sequence>MTYVDDRKPARSRLRVGIATVLFVIYLAFVMWVTMSPSLDGIGVDSVADRVLTVLHRIGVPDAFGYMQLEFTANIGMFIPLGFLLGLALPGWGWWLALLILPAYSYGIEWFQGEFLGDRVSDMRDIISNSIGAWIGTLAAAFLRALVHSRDEKVIARAIWDDHREVRVARPPQAPSAPVPSRYIPGAPAASYSAASNPAAAPAPAAAAPTTRVPTYPADPPTMVQPTRPYDPNATEILDNLGWGGNDTSPTAPTQIIPR</sequence>
<keyword evidence="2" id="KW-1133">Transmembrane helix</keyword>
<keyword evidence="2" id="KW-0812">Transmembrane</keyword>
<protein>
    <submittedName>
        <fullName evidence="4">VanZ family protein</fullName>
    </submittedName>
</protein>
<reference evidence="4 5" key="1">
    <citation type="submission" date="2018-07" db="EMBL/GenBank/DDBJ databases">
        <title>Microbacterium endoborsara sp. nov., a novel actinobacterium isolated from Borszczowia aralocaspica.</title>
        <authorList>
            <person name="An D."/>
        </authorList>
    </citation>
    <scope>NUCLEOTIDE SEQUENCE [LARGE SCALE GENOMIC DNA]</scope>
    <source>
        <strain evidence="4 5">C1.15228</strain>
    </source>
</reference>
<dbReference type="EMBL" id="QORO01000002">
    <property type="protein sequence ID" value="RCK59719.1"/>
    <property type="molecule type" value="Genomic_DNA"/>
</dbReference>
<feature type="domain" description="VanZ-like" evidence="3">
    <location>
        <begin position="23"/>
        <end position="143"/>
    </location>
</feature>
<keyword evidence="2" id="KW-0472">Membrane</keyword>
<name>A0A367Y257_9MICO</name>
<dbReference type="OrthoDB" id="3787741at2"/>
<keyword evidence="5" id="KW-1185">Reference proteome</keyword>
<proteinExistence type="predicted"/>
<dbReference type="RefSeq" id="WP_114117331.1">
    <property type="nucleotide sequence ID" value="NZ_BMHU01000003.1"/>
</dbReference>
<feature type="compositionally biased region" description="Polar residues" evidence="1">
    <location>
        <begin position="246"/>
        <end position="259"/>
    </location>
</feature>
<feature type="transmembrane region" description="Helical" evidence="2">
    <location>
        <begin position="126"/>
        <end position="147"/>
    </location>
</feature>
<feature type="compositionally biased region" description="Low complexity" evidence="1">
    <location>
        <begin position="200"/>
        <end position="209"/>
    </location>
</feature>
<organism evidence="4 5">
    <name type="scientific">Microbacterium sorbitolivorans</name>
    <dbReference type="NCBI Taxonomy" id="1867410"/>
    <lineage>
        <taxon>Bacteria</taxon>
        <taxon>Bacillati</taxon>
        <taxon>Actinomycetota</taxon>
        <taxon>Actinomycetes</taxon>
        <taxon>Micrococcales</taxon>
        <taxon>Microbacteriaceae</taxon>
        <taxon>Microbacterium</taxon>
    </lineage>
</organism>
<evidence type="ECO:0000313" key="4">
    <source>
        <dbReference type="EMBL" id="RCK59719.1"/>
    </source>
</evidence>
<feature type="region of interest" description="Disordered" evidence="1">
    <location>
        <begin position="200"/>
        <end position="233"/>
    </location>
</feature>
<evidence type="ECO:0000313" key="5">
    <source>
        <dbReference type="Proteomes" id="UP000253508"/>
    </source>
</evidence>
<evidence type="ECO:0000256" key="1">
    <source>
        <dbReference type="SAM" id="MobiDB-lite"/>
    </source>
</evidence>
<accession>A0A367Y257</accession>
<dbReference type="Proteomes" id="UP000253508">
    <property type="component" value="Unassembled WGS sequence"/>
</dbReference>